<protein>
    <submittedName>
        <fullName evidence="1">Uncharacterized protein</fullName>
    </submittedName>
</protein>
<dbReference type="Proteomes" id="UP000827415">
    <property type="component" value="Segment"/>
</dbReference>
<proteinExistence type="predicted"/>
<reference evidence="1 2" key="1">
    <citation type="submission" date="2021-03" db="EMBL/GenBank/DDBJ databases">
        <authorList>
            <person name="Thompson D.W."/>
            <person name="Brown H.M.F."/>
            <person name="Thompson S.D."/>
            <person name="Grose J.H."/>
        </authorList>
    </citation>
    <scope>NUCLEOTIDE SEQUENCE [LARGE SCALE GENOMIC DNA]</scope>
</reference>
<gene>
    <name evidence="1" type="ORF">ZYZZX_46</name>
</gene>
<evidence type="ECO:0000313" key="2">
    <source>
        <dbReference type="Proteomes" id="UP000827415"/>
    </source>
</evidence>
<evidence type="ECO:0000313" key="1">
    <source>
        <dbReference type="EMBL" id="QYA57274.1"/>
    </source>
</evidence>
<sequence length="91" mass="10498">MHVETIVRTNISLEYHYEGTEDLKSYISSVEVLKGIHKGATLTVYGCFKNFPKLSNGELLQILTESGMDTETTEYYYSPHRNQLEVVWHGR</sequence>
<keyword evidence="2" id="KW-1185">Reference proteome</keyword>
<organism evidence="1 2">
    <name type="scientific">Hafnia phage vB_HpaM_Zyzzx</name>
    <dbReference type="NCBI Taxonomy" id="2836109"/>
    <lineage>
        <taxon>Viruses</taxon>
        <taxon>Duplodnaviria</taxon>
        <taxon>Heunggongvirae</taxon>
        <taxon>Uroviricota</taxon>
        <taxon>Caudoviricetes</taxon>
        <taxon>Andersonviridae</taxon>
        <taxon>Andersonviridae incertae sedis</taxon>
        <taxon>Daniellevirus</taxon>
        <taxon>Daniellevirus Zyzzx</taxon>
    </lineage>
</organism>
<name>A0AAE8BF75_9CAUD</name>
<accession>A0AAE8BF75</accession>
<dbReference type="EMBL" id="MW749004">
    <property type="protein sequence ID" value="QYA57274.1"/>
    <property type="molecule type" value="Genomic_DNA"/>
</dbReference>